<gene>
    <name evidence="2" type="ORF">BI198_00970</name>
</gene>
<dbReference type="PANTHER" id="PTHR42785:SF1">
    <property type="entry name" value="DNA TOPOISOMERASE"/>
    <property type="match status" value="1"/>
</dbReference>
<dbReference type="PANTHER" id="PTHR42785">
    <property type="entry name" value="DNA TOPOISOMERASE, TYPE IA, CORE"/>
    <property type="match status" value="1"/>
</dbReference>
<dbReference type="Proteomes" id="UP000242258">
    <property type="component" value="Unassembled WGS sequence"/>
</dbReference>
<dbReference type="Gene3D" id="3.30.65.10">
    <property type="entry name" value="Bacterial Topoisomerase I, domain 1"/>
    <property type="match status" value="3"/>
</dbReference>
<dbReference type="SUPFAM" id="SSF57783">
    <property type="entry name" value="Zinc beta-ribbon"/>
    <property type="match status" value="2"/>
</dbReference>
<dbReference type="EMBL" id="MKEK01000001">
    <property type="protein sequence ID" value="OEY68292.1"/>
    <property type="molecule type" value="Genomic_DNA"/>
</dbReference>
<protein>
    <recommendedName>
        <fullName evidence="1">DNA topoisomerase type IA zn finger domain-containing protein</fullName>
    </recommendedName>
</protein>
<reference evidence="3" key="1">
    <citation type="submission" date="2016-09" db="EMBL/GenBank/DDBJ databases">
        <authorList>
            <person name="Wan X."/>
            <person name="Hou S."/>
        </authorList>
    </citation>
    <scope>NUCLEOTIDE SEQUENCE [LARGE SCALE GENOMIC DNA]</scope>
    <source>
        <strain evidence="3">KH87</strain>
    </source>
</reference>
<evidence type="ECO:0000259" key="1">
    <source>
        <dbReference type="Pfam" id="PF01396"/>
    </source>
</evidence>
<evidence type="ECO:0000313" key="3">
    <source>
        <dbReference type="Proteomes" id="UP000242258"/>
    </source>
</evidence>
<name>A0A1E7Q292_9GAMM</name>
<dbReference type="InterPro" id="IPR013498">
    <property type="entry name" value="Topo_IA_Znf"/>
</dbReference>
<accession>A0A1E7Q292</accession>
<keyword evidence="3" id="KW-1185">Reference proteome</keyword>
<proteinExistence type="predicted"/>
<dbReference type="GO" id="GO:0006265">
    <property type="term" value="P:DNA topological change"/>
    <property type="evidence" value="ECO:0007669"/>
    <property type="project" value="InterPro"/>
</dbReference>
<dbReference type="GO" id="GO:0005694">
    <property type="term" value="C:chromosome"/>
    <property type="evidence" value="ECO:0007669"/>
    <property type="project" value="InterPro"/>
</dbReference>
<organism evidence="2 3">
    <name type="scientific">Rheinheimera salexigens</name>
    <dbReference type="NCBI Taxonomy" id="1628148"/>
    <lineage>
        <taxon>Bacteria</taxon>
        <taxon>Pseudomonadati</taxon>
        <taxon>Pseudomonadota</taxon>
        <taxon>Gammaproteobacteria</taxon>
        <taxon>Chromatiales</taxon>
        <taxon>Chromatiaceae</taxon>
        <taxon>Rheinheimera</taxon>
    </lineage>
</organism>
<dbReference type="GO" id="GO:0003917">
    <property type="term" value="F:DNA topoisomerase type I (single strand cut, ATP-independent) activity"/>
    <property type="evidence" value="ECO:0007669"/>
    <property type="project" value="InterPro"/>
</dbReference>
<comment type="caution">
    <text evidence="2">The sequence shown here is derived from an EMBL/GenBank/DDBJ whole genome shotgun (WGS) entry which is preliminary data.</text>
</comment>
<dbReference type="STRING" id="1628148.BI198_00970"/>
<dbReference type="InterPro" id="IPR000380">
    <property type="entry name" value="Topo_IA"/>
</dbReference>
<feature type="domain" description="DNA topoisomerase type IA zn finger" evidence="1">
    <location>
        <begin position="109"/>
        <end position="146"/>
    </location>
</feature>
<dbReference type="AlphaFoldDB" id="A0A1E7Q292"/>
<dbReference type="RefSeq" id="WP_070047859.1">
    <property type="nucleotide sequence ID" value="NZ_CBCSDO010000001.1"/>
</dbReference>
<evidence type="ECO:0000313" key="2">
    <source>
        <dbReference type="EMBL" id="OEY68292.1"/>
    </source>
</evidence>
<dbReference type="GO" id="GO:0003677">
    <property type="term" value="F:DNA binding"/>
    <property type="evidence" value="ECO:0007669"/>
    <property type="project" value="InterPro"/>
</dbReference>
<feature type="domain" description="DNA topoisomerase type IA zn finger" evidence="1">
    <location>
        <begin position="64"/>
        <end position="98"/>
    </location>
</feature>
<dbReference type="Pfam" id="PF01396">
    <property type="entry name" value="Zn_ribbon_Top1"/>
    <property type="match status" value="3"/>
</dbReference>
<sequence>MTDKTTLFSQTERKQLCPQCQQPLVIRSSKSGAFLGCSSYPGCDYIKPLHQHETTIVKLLETEPCPECAAPLAVKNGRYGMFIGCSNYPDCQFIVPQQATSDITEQQLSCPKCHKGEITERLSKFGKAFYGCDSYPQCKFLINDKPIAGQCVQCGFELLVERKAEYYCADKGCALKQPAD</sequence>
<feature type="domain" description="DNA topoisomerase type IA zn finger" evidence="1">
    <location>
        <begin position="15"/>
        <end position="50"/>
    </location>
</feature>
<dbReference type="OrthoDB" id="6412825at2"/>